<keyword evidence="7 11" id="KW-0521">NADP</keyword>
<keyword evidence="8 11" id="KW-0560">Oxidoreductase</keyword>
<dbReference type="PANTHER" id="PTHR43765:SF2">
    <property type="entry name" value="2-DEHYDROPANTOATE 2-REDUCTASE"/>
    <property type="match status" value="1"/>
</dbReference>
<evidence type="ECO:0000256" key="7">
    <source>
        <dbReference type="ARBA" id="ARBA00022857"/>
    </source>
</evidence>
<dbReference type="InterPro" id="IPR050838">
    <property type="entry name" value="Ketopantoate_reductase"/>
</dbReference>
<evidence type="ECO:0000256" key="2">
    <source>
        <dbReference type="ARBA" id="ARBA00004994"/>
    </source>
</evidence>
<comment type="caution">
    <text evidence="14">The sequence shown here is derived from an EMBL/GenBank/DDBJ whole genome shotgun (WGS) entry which is preliminary data.</text>
</comment>
<dbReference type="Proteomes" id="UP000295063">
    <property type="component" value="Unassembled WGS sequence"/>
</dbReference>
<dbReference type="Gene3D" id="3.40.50.720">
    <property type="entry name" value="NAD(P)-binding Rossmann-like Domain"/>
    <property type="match status" value="1"/>
</dbReference>
<dbReference type="InterPro" id="IPR003710">
    <property type="entry name" value="ApbA"/>
</dbReference>
<comment type="function">
    <text evidence="1 11">Catalyzes the NADPH-dependent reduction of ketopantoate into pantoic acid.</text>
</comment>
<name>A0A4R1Q8J9_9FIRM</name>
<evidence type="ECO:0000256" key="10">
    <source>
        <dbReference type="ARBA" id="ARBA00048793"/>
    </source>
</evidence>
<dbReference type="PANTHER" id="PTHR43765">
    <property type="entry name" value="2-DEHYDROPANTOATE 2-REDUCTASE-RELATED"/>
    <property type="match status" value="1"/>
</dbReference>
<dbReference type="GO" id="GO:0015940">
    <property type="term" value="P:pantothenate biosynthetic process"/>
    <property type="evidence" value="ECO:0007669"/>
    <property type="project" value="UniProtKB-UniPathway"/>
</dbReference>
<evidence type="ECO:0000313" key="14">
    <source>
        <dbReference type="EMBL" id="TCL38701.1"/>
    </source>
</evidence>
<keyword evidence="6 11" id="KW-0566">Pantothenate biosynthesis</keyword>
<gene>
    <name evidence="14" type="ORF">EV210_103180</name>
</gene>
<dbReference type="OrthoDB" id="9793586at2"/>
<evidence type="ECO:0000313" key="15">
    <source>
        <dbReference type="Proteomes" id="UP000295063"/>
    </source>
</evidence>
<evidence type="ECO:0000256" key="6">
    <source>
        <dbReference type="ARBA" id="ARBA00022655"/>
    </source>
</evidence>
<dbReference type="SUPFAM" id="SSF48179">
    <property type="entry name" value="6-phosphogluconate dehydrogenase C-terminal domain-like"/>
    <property type="match status" value="1"/>
</dbReference>
<evidence type="ECO:0000256" key="3">
    <source>
        <dbReference type="ARBA" id="ARBA00007870"/>
    </source>
</evidence>
<evidence type="ECO:0000256" key="8">
    <source>
        <dbReference type="ARBA" id="ARBA00023002"/>
    </source>
</evidence>
<dbReference type="SUPFAM" id="SSF51735">
    <property type="entry name" value="NAD(P)-binding Rossmann-fold domains"/>
    <property type="match status" value="1"/>
</dbReference>
<dbReference type="GO" id="GO:0005737">
    <property type="term" value="C:cytoplasm"/>
    <property type="evidence" value="ECO:0007669"/>
    <property type="project" value="TreeGrafter"/>
</dbReference>
<evidence type="ECO:0000256" key="5">
    <source>
        <dbReference type="ARBA" id="ARBA00019465"/>
    </source>
</evidence>
<accession>A0A4R1Q8J9</accession>
<dbReference type="InterPro" id="IPR013332">
    <property type="entry name" value="KPR_N"/>
</dbReference>
<dbReference type="Gene3D" id="1.10.1040.10">
    <property type="entry name" value="N-(1-d-carboxylethyl)-l-norvaline Dehydrogenase, domain 2"/>
    <property type="match status" value="1"/>
</dbReference>
<keyword evidence="15" id="KW-1185">Reference proteome</keyword>
<reference evidence="14 15" key="1">
    <citation type="submission" date="2019-03" db="EMBL/GenBank/DDBJ databases">
        <title>Genomic Encyclopedia of Type Strains, Phase IV (KMG-IV): sequencing the most valuable type-strain genomes for metagenomic binning, comparative biology and taxonomic classification.</title>
        <authorList>
            <person name="Goeker M."/>
        </authorList>
    </citation>
    <scope>NUCLEOTIDE SEQUENCE [LARGE SCALE GENOMIC DNA]</scope>
    <source>
        <strain evidence="14 15">DSM 15969</strain>
    </source>
</reference>
<dbReference type="RefSeq" id="WP_132076861.1">
    <property type="nucleotide sequence ID" value="NZ_SLUI01000003.1"/>
</dbReference>
<dbReference type="InterPro" id="IPR036291">
    <property type="entry name" value="NAD(P)-bd_dom_sf"/>
</dbReference>
<comment type="pathway">
    <text evidence="2 11">Cofactor biosynthesis; (R)-pantothenate biosynthesis; (R)-pantoate from 3-methyl-2-oxobutanoate: step 2/2.</text>
</comment>
<feature type="domain" description="Ketopantoate reductase C-terminal" evidence="13">
    <location>
        <begin position="180"/>
        <end position="319"/>
    </location>
</feature>
<evidence type="ECO:0000256" key="11">
    <source>
        <dbReference type="RuleBase" id="RU362068"/>
    </source>
</evidence>
<dbReference type="AlphaFoldDB" id="A0A4R1Q8J9"/>
<evidence type="ECO:0000259" key="13">
    <source>
        <dbReference type="Pfam" id="PF08546"/>
    </source>
</evidence>
<dbReference type="GO" id="GO:0050661">
    <property type="term" value="F:NADP binding"/>
    <property type="evidence" value="ECO:0007669"/>
    <property type="project" value="TreeGrafter"/>
</dbReference>
<dbReference type="InterPro" id="IPR008927">
    <property type="entry name" value="6-PGluconate_DH-like_C_sf"/>
</dbReference>
<dbReference type="GO" id="GO:0008677">
    <property type="term" value="F:2-dehydropantoate 2-reductase activity"/>
    <property type="evidence" value="ECO:0007669"/>
    <property type="project" value="UniProtKB-EC"/>
</dbReference>
<dbReference type="EC" id="1.1.1.169" evidence="4 11"/>
<comment type="catalytic activity">
    <reaction evidence="10 11">
        <text>(R)-pantoate + NADP(+) = 2-dehydropantoate + NADPH + H(+)</text>
        <dbReference type="Rhea" id="RHEA:16233"/>
        <dbReference type="ChEBI" id="CHEBI:11561"/>
        <dbReference type="ChEBI" id="CHEBI:15378"/>
        <dbReference type="ChEBI" id="CHEBI:15980"/>
        <dbReference type="ChEBI" id="CHEBI:57783"/>
        <dbReference type="ChEBI" id="CHEBI:58349"/>
        <dbReference type="EC" id="1.1.1.169"/>
    </reaction>
</comment>
<evidence type="ECO:0000256" key="4">
    <source>
        <dbReference type="ARBA" id="ARBA00013014"/>
    </source>
</evidence>
<comment type="similarity">
    <text evidence="3 11">Belongs to the ketopantoate reductase family.</text>
</comment>
<feature type="domain" description="Ketopantoate reductase N-terminal" evidence="12">
    <location>
        <begin position="4"/>
        <end position="139"/>
    </location>
</feature>
<evidence type="ECO:0000259" key="12">
    <source>
        <dbReference type="Pfam" id="PF02558"/>
    </source>
</evidence>
<dbReference type="UniPathway" id="UPA00028">
    <property type="reaction ID" value="UER00004"/>
</dbReference>
<dbReference type="EMBL" id="SLUI01000003">
    <property type="protein sequence ID" value="TCL38701.1"/>
    <property type="molecule type" value="Genomic_DNA"/>
</dbReference>
<organism evidence="14 15">
    <name type="scientific">Anaerospora hongkongensis</name>
    <dbReference type="NCBI Taxonomy" id="244830"/>
    <lineage>
        <taxon>Bacteria</taxon>
        <taxon>Bacillati</taxon>
        <taxon>Bacillota</taxon>
        <taxon>Negativicutes</taxon>
        <taxon>Selenomonadales</taxon>
        <taxon>Sporomusaceae</taxon>
        <taxon>Anaerospora</taxon>
    </lineage>
</organism>
<dbReference type="Pfam" id="PF08546">
    <property type="entry name" value="ApbA_C"/>
    <property type="match status" value="1"/>
</dbReference>
<sequence length="342" mass="37236">MRTAILGAGALGIIIGARMTQNGQQVDLIDSFKENVDALNANGATVTGFLEMHQPVKALTPEEMTGTYDLILLLTKQTANETALPKLLPHLHKDSIVCTLQNGVPEDSVASYVGKERTIGGAVGFGATWLRPGVSELTSSMEAVEKFAFEIGEIDGVVRPRLEKVKEVLSTAGGTTILTNLMGIRYTKLLMNSTFSGMSAALNGLFSDVLANPKAMVCVAHIADEVIKVCHGLGYRMVEMQGSDFEFLELNSKADIPAKMEFYKKVWGRHNNKASMLQDLEKGKKTEIDYINGVVCRGGRQCNIPTPFNDKVVELVKEAEARGGVNDFSYLERFNDIIESAK</sequence>
<evidence type="ECO:0000256" key="1">
    <source>
        <dbReference type="ARBA" id="ARBA00002919"/>
    </source>
</evidence>
<protein>
    <recommendedName>
        <fullName evidence="5 11">2-dehydropantoate 2-reductase</fullName>
        <ecNumber evidence="4 11">1.1.1.169</ecNumber>
    </recommendedName>
    <alternativeName>
        <fullName evidence="9 11">Ketopantoate reductase</fullName>
    </alternativeName>
</protein>
<evidence type="ECO:0000256" key="9">
    <source>
        <dbReference type="ARBA" id="ARBA00032024"/>
    </source>
</evidence>
<dbReference type="Pfam" id="PF02558">
    <property type="entry name" value="ApbA"/>
    <property type="match status" value="1"/>
</dbReference>
<dbReference type="NCBIfam" id="TIGR00745">
    <property type="entry name" value="apbA_panE"/>
    <property type="match status" value="1"/>
</dbReference>
<dbReference type="InterPro" id="IPR013328">
    <property type="entry name" value="6PGD_dom2"/>
</dbReference>
<proteinExistence type="inferred from homology"/>
<dbReference type="InterPro" id="IPR013752">
    <property type="entry name" value="KPA_reductase"/>
</dbReference>